<evidence type="ECO:0000256" key="1">
    <source>
        <dbReference type="SAM" id="MobiDB-lite"/>
    </source>
</evidence>
<dbReference type="AlphaFoldDB" id="A0A9P6WRW9"/>
<name>A0A9P6WRW9_RHIOR</name>
<comment type="caution">
    <text evidence="2">The sequence shown here is derived from an EMBL/GenBank/DDBJ whole genome shotgun (WGS) entry which is preliminary data.</text>
</comment>
<keyword evidence="3" id="KW-1185">Reference proteome</keyword>
<dbReference type="Proteomes" id="UP000716291">
    <property type="component" value="Unassembled WGS sequence"/>
</dbReference>
<gene>
    <name evidence="2" type="ORF">G6F64_015251</name>
</gene>
<accession>A0A9P6WRW9</accession>
<feature type="region of interest" description="Disordered" evidence="1">
    <location>
        <begin position="1"/>
        <end position="31"/>
    </location>
</feature>
<reference evidence="2" key="1">
    <citation type="journal article" date="2020" name="Microb. Genom.">
        <title>Genetic diversity of clinical and environmental Mucorales isolates obtained from an investigation of mucormycosis cases among solid organ transplant recipients.</title>
        <authorList>
            <person name="Nguyen M.H."/>
            <person name="Kaul D."/>
            <person name="Muto C."/>
            <person name="Cheng S.J."/>
            <person name="Richter R.A."/>
            <person name="Bruno V.M."/>
            <person name="Liu G."/>
            <person name="Beyhan S."/>
            <person name="Sundermann A.J."/>
            <person name="Mounaud S."/>
            <person name="Pasculle A.W."/>
            <person name="Nierman W.C."/>
            <person name="Driscoll E."/>
            <person name="Cumbie R."/>
            <person name="Clancy C.J."/>
            <person name="Dupont C.L."/>
        </authorList>
    </citation>
    <scope>NUCLEOTIDE SEQUENCE</scope>
    <source>
        <strain evidence="2">GL11</strain>
    </source>
</reference>
<organism evidence="2 3">
    <name type="scientific">Rhizopus oryzae</name>
    <name type="common">Mucormycosis agent</name>
    <name type="synonym">Rhizopus arrhizus var. delemar</name>
    <dbReference type="NCBI Taxonomy" id="64495"/>
    <lineage>
        <taxon>Eukaryota</taxon>
        <taxon>Fungi</taxon>
        <taxon>Fungi incertae sedis</taxon>
        <taxon>Mucoromycota</taxon>
        <taxon>Mucoromycotina</taxon>
        <taxon>Mucoromycetes</taxon>
        <taxon>Mucorales</taxon>
        <taxon>Mucorineae</taxon>
        <taxon>Rhizopodaceae</taxon>
        <taxon>Rhizopus</taxon>
    </lineage>
</organism>
<protein>
    <submittedName>
        <fullName evidence="2">Uncharacterized protein</fullName>
    </submittedName>
</protein>
<sequence length="82" mass="8891">MPTRVRNRSPGKPARTSLPPMSTHSPPMMKASAKATAPMLIGIAVATMNMITRPMIVAICGLMRPPRHVTHVQRGWRPAIPG</sequence>
<evidence type="ECO:0000313" key="2">
    <source>
        <dbReference type="EMBL" id="KAG1273885.1"/>
    </source>
</evidence>
<proteinExistence type="predicted"/>
<evidence type="ECO:0000313" key="3">
    <source>
        <dbReference type="Proteomes" id="UP000716291"/>
    </source>
</evidence>
<dbReference type="EMBL" id="JAANQT010012161">
    <property type="protein sequence ID" value="KAG1273885.1"/>
    <property type="molecule type" value="Genomic_DNA"/>
</dbReference>